<sequence>MSLAGGGAATGGATEITQLANHAELAASVAKEAEMVEQNVQAQITRLQNLVQVPSGMIDRTFSPYGSQLASYQSLFSAVSQLRFAAESTSSLFGRSMSEMGATSMSPSQWLTAYSSLAATRGGLYRQQLDSDMSNLDNLAARAQNLQEIQSQIPNVTGNVQGLQMLNQQSNVLAGEMVDLHALVARQVAQQMQDRAVQSDVQANAARLAAARAASAKAINDQEKQMIQGAPDLNLLDDQQ</sequence>
<protein>
    <submittedName>
        <fullName evidence="1">Conjugal transfer protein TrbJ</fullName>
    </submittedName>
</protein>
<name>A0A2T3XMV5_9BURK</name>
<organism evidence="1 2">
    <name type="scientific">Trinickia symbiotica</name>
    <dbReference type="NCBI Taxonomy" id="863227"/>
    <lineage>
        <taxon>Bacteria</taxon>
        <taxon>Pseudomonadati</taxon>
        <taxon>Pseudomonadota</taxon>
        <taxon>Betaproteobacteria</taxon>
        <taxon>Burkholderiales</taxon>
        <taxon>Burkholderiaceae</taxon>
        <taxon>Trinickia</taxon>
    </lineage>
</organism>
<comment type="caution">
    <text evidence="1">The sequence shown here is derived from an EMBL/GenBank/DDBJ whole genome shotgun (WGS) entry which is preliminary data.</text>
</comment>
<dbReference type="AlphaFoldDB" id="A0A2T3XMV5"/>
<reference evidence="1 2" key="1">
    <citation type="submission" date="2018-03" db="EMBL/GenBank/DDBJ databases">
        <title>Whole genome analyses suggest that Burkholderia sensu lato contains two further novel genera in the rhizoxinica-symbiotica group Mycetohabitans gen. nov., and Trinickia gen. nov.: implications for the evolution of diazotrophy and nodulation in the Burkholderiaceae.</title>
        <authorList>
            <person name="Estrada De Los Santos P."/>
            <person name="Palmer M."/>
            <person name="Chavez-Ramirez B."/>
            <person name="Steenkamp E.T."/>
            <person name="Hirsch A.M."/>
            <person name="Manyaka P."/>
            <person name="Maluk M."/>
            <person name="Lafos M."/>
            <person name="Crook M."/>
            <person name="Gross E."/>
            <person name="Simon M.F."/>
            <person name="Bueno Dos Reis Junior F."/>
            <person name="Poole P.S."/>
            <person name="Venter S.N."/>
            <person name="James E.K."/>
        </authorList>
    </citation>
    <scope>NUCLEOTIDE SEQUENCE [LARGE SCALE GENOMIC DNA]</scope>
    <source>
        <strain evidence="1 2">JPY-366</strain>
    </source>
</reference>
<accession>A0A2T3XMV5</accession>
<proteinExistence type="predicted"/>
<dbReference type="EMBL" id="PYUC01000016">
    <property type="protein sequence ID" value="PTB17830.1"/>
    <property type="molecule type" value="Genomic_DNA"/>
</dbReference>
<dbReference type="Proteomes" id="UP000240638">
    <property type="component" value="Unassembled WGS sequence"/>
</dbReference>
<evidence type="ECO:0000313" key="2">
    <source>
        <dbReference type="Proteomes" id="UP000240638"/>
    </source>
</evidence>
<evidence type="ECO:0000313" key="1">
    <source>
        <dbReference type="EMBL" id="PTB17830.1"/>
    </source>
</evidence>
<gene>
    <name evidence="1" type="ORF">C9I57_26580</name>
</gene>